<keyword evidence="1 6" id="KW-0597">Phosphoprotein</keyword>
<keyword evidence="11" id="KW-1185">Reference proteome</keyword>
<keyword evidence="5" id="KW-0804">Transcription</keyword>
<evidence type="ECO:0000256" key="1">
    <source>
        <dbReference type="ARBA" id="ARBA00022553"/>
    </source>
</evidence>
<dbReference type="InterPro" id="IPR001867">
    <property type="entry name" value="OmpR/PhoB-type_DNA-bd"/>
</dbReference>
<accession>A0A847S809</accession>
<protein>
    <submittedName>
        <fullName evidence="10">Response regulator</fullName>
    </submittedName>
</protein>
<dbReference type="GO" id="GO:0000976">
    <property type="term" value="F:transcription cis-regulatory region binding"/>
    <property type="evidence" value="ECO:0007669"/>
    <property type="project" value="TreeGrafter"/>
</dbReference>
<dbReference type="Pfam" id="PF00072">
    <property type="entry name" value="Response_reg"/>
    <property type="match status" value="1"/>
</dbReference>
<dbReference type="GO" id="GO:0032993">
    <property type="term" value="C:protein-DNA complex"/>
    <property type="evidence" value="ECO:0007669"/>
    <property type="project" value="TreeGrafter"/>
</dbReference>
<dbReference type="PANTHER" id="PTHR48111:SF67">
    <property type="entry name" value="TRANSCRIPTIONAL REGULATORY PROTEIN TCTD"/>
    <property type="match status" value="1"/>
</dbReference>
<evidence type="ECO:0000256" key="6">
    <source>
        <dbReference type="PROSITE-ProRule" id="PRU00169"/>
    </source>
</evidence>
<dbReference type="SMART" id="SM00862">
    <property type="entry name" value="Trans_reg_C"/>
    <property type="match status" value="1"/>
</dbReference>
<dbReference type="InterPro" id="IPR001789">
    <property type="entry name" value="Sig_transdc_resp-reg_receiver"/>
</dbReference>
<dbReference type="SUPFAM" id="SSF52172">
    <property type="entry name" value="CheY-like"/>
    <property type="match status" value="1"/>
</dbReference>
<keyword evidence="2" id="KW-0902">Two-component regulatory system</keyword>
<dbReference type="InterPro" id="IPR036388">
    <property type="entry name" value="WH-like_DNA-bd_sf"/>
</dbReference>
<dbReference type="Pfam" id="PF00486">
    <property type="entry name" value="Trans_reg_C"/>
    <property type="match status" value="1"/>
</dbReference>
<sequence>MRILLVEDNLPLAASIQEALTAARFAVDVVHDGRLADQVLHKPDHALVVLDLGLPRMPGLEVLQRLRQRGNAVPVLILTAQGNVEDRIRGLDAGADDYLAKPFDLNELEARLRALLRRSQGVSSTDHVLGGLVLDSKRRAFRLHDAPLALTPREFAVLEVLTLKAGKTVSKDALLEQICNFDDSLSLEAIDIYIHRLRKKLEGSGVSILTLRGLGYLLETQEPERAQP</sequence>
<evidence type="ECO:0000256" key="4">
    <source>
        <dbReference type="ARBA" id="ARBA00023125"/>
    </source>
</evidence>
<evidence type="ECO:0000259" key="8">
    <source>
        <dbReference type="PROSITE" id="PS50110"/>
    </source>
</evidence>
<dbReference type="FunFam" id="3.40.50.2300:FF:000002">
    <property type="entry name" value="DNA-binding response regulator PhoP"/>
    <property type="match status" value="1"/>
</dbReference>
<dbReference type="InterPro" id="IPR039420">
    <property type="entry name" value="WalR-like"/>
</dbReference>
<dbReference type="Gene3D" id="6.10.250.690">
    <property type="match status" value="1"/>
</dbReference>
<keyword evidence="4 7" id="KW-0238">DNA-binding</keyword>
<evidence type="ECO:0000256" key="7">
    <source>
        <dbReference type="PROSITE-ProRule" id="PRU01091"/>
    </source>
</evidence>
<comment type="caution">
    <text evidence="10">The sequence shown here is derived from an EMBL/GenBank/DDBJ whole genome shotgun (WGS) entry which is preliminary data.</text>
</comment>
<dbReference type="SMART" id="SM00448">
    <property type="entry name" value="REC"/>
    <property type="match status" value="1"/>
</dbReference>
<evidence type="ECO:0000256" key="5">
    <source>
        <dbReference type="ARBA" id="ARBA00023163"/>
    </source>
</evidence>
<gene>
    <name evidence="10" type="ORF">HF682_12060</name>
</gene>
<feature type="DNA-binding region" description="OmpR/PhoB-type" evidence="7">
    <location>
        <begin position="124"/>
        <end position="220"/>
    </location>
</feature>
<organism evidence="10 11">
    <name type="scientific">Leeia aquatica</name>
    <dbReference type="NCBI Taxonomy" id="2725557"/>
    <lineage>
        <taxon>Bacteria</taxon>
        <taxon>Pseudomonadati</taxon>
        <taxon>Pseudomonadota</taxon>
        <taxon>Betaproteobacteria</taxon>
        <taxon>Neisseriales</taxon>
        <taxon>Leeiaceae</taxon>
        <taxon>Leeia</taxon>
    </lineage>
</organism>
<dbReference type="RefSeq" id="WP_168877522.1">
    <property type="nucleotide sequence ID" value="NZ_JABAIM010000002.1"/>
</dbReference>
<dbReference type="InterPro" id="IPR011006">
    <property type="entry name" value="CheY-like_superfamily"/>
</dbReference>
<keyword evidence="3" id="KW-0805">Transcription regulation</keyword>
<evidence type="ECO:0000313" key="10">
    <source>
        <dbReference type="EMBL" id="NLR75893.1"/>
    </source>
</evidence>
<dbReference type="CDD" id="cd00383">
    <property type="entry name" value="trans_reg_C"/>
    <property type="match status" value="1"/>
</dbReference>
<dbReference type="EMBL" id="JABAIM010000002">
    <property type="protein sequence ID" value="NLR75893.1"/>
    <property type="molecule type" value="Genomic_DNA"/>
</dbReference>
<feature type="domain" description="OmpR/PhoB-type" evidence="9">
    <location>
        <begin position="124"/>
        <end position="220"/>
    </location>
</feature>
<dbReference type="Gene3D" id="3.40.50.2300">
    <property type="match status" value="1"/>
</dbReference>
<feature type="domain" description="Response regulatory" evidence="8">
    <location>
        <begin position="2"/>
        <end position="116"/>
    </location>
</feature>
<dbReference type="CDD" id="cd17624">
    <property type="entry name" value="REC_OmpR_PmrA-like"/>
    <property type="match status" value="1"/>
</dbReference>
<proteinExistence type="predicted"/>
<evidence type="ECO:0000259" key="9">
    <source>
        <dbReference type="PROSITE" id="PS51755"/>
    </source>
</evidence>
<reference evidence="10 11" key="1">
    <citation type="submission" date="2020-04" db="EMBL/GenBank/DDBJ databases">
        <title>Draft genome of Leeia sp. IMCC25680.</title>
        <authorList>
            <person name="Song J."/>
            <person name="Cho J.-C."/>
        </authorList>
    </citation>
    <scope>NUCLEOTIDE SEQUENCE [LARGE SCALE GENOMIC DNA]</scope>
    <source>
        <strain evidence="10 11">IMCC25680</strain>
    </source>
</reference>
<dbReference type="PROSITE" id="PS50110">
    <property type="entry name" value="RESPONSE_REGULATORY"/>
    <property type="match status" value="1"/>
</dbReference>
<name>A0A847S809_9NEIS</name>
<dbReference type="Gene3D" id="1.10.10.10">
    <property type="entry name" value="Winged helix-like DNA-binding domain superfamily/Winged helix DNA-binding domain"/>
    <property type="match status" value="1"/>
</dbReference>
<dbReference type="Proteomes" id="UP000587991">
    <property type="component" value="Unassembled WGS sequence"/>
</dbReference>
<evidence type="ECO:0000256" key="3">
    <source>
        <dbReference type="ARBA" id="ARBA00023015"/>
    </source>
</evidence>
<evidence type="ECO:0000313" key="11">
    <source>
        <dbReference type="Proteomes" id="UP000587991"/>
    </source>
</evidence>
<evidence type="ECO:0000256" key="2">
    <source>
        <dbReference type="ARBA" id="ARBA00023012"/>
    </source>
</evidence>
<dbReference type="GO" id="GO:0000156">
    <property type="term" value="F:phosphorelay response regulator activity"/>
    <property type="evidence" value="ECO:0007669"/>
    <property type="project" value="TreeGrafter"/>
</dbReference>
<dbReference type="GO" id="GO:0006355">
    <property type="term" value="P:regulation of DNA-templated transcription"/>
    <property type="evidence" value="ECO:0007669"/>
    <property type="project" value="InterPro"/>
</dbReference>
<dbReference type="AlphaFoldDB" id="A0A847S809"/>
<dbReference type="GO" id="GO:0005829">
    <property type="term" value="C:cytosol"/>
    <property type="evidence" value="ECO:0007669"/>
    <property type="project" value="TreeGrafter"/>
</dbReference>
<feature type="modified residue" description="4-aspartylphosphate" evidence="6">
    <location>
        <position position="51"/>
    </location>
</feature>
<dbReference type="PANTHER" id="PTHR48111">
    <property type="entry name" value="REGULATOR OF RPOS"/>
    <property type="match status" value="1"/>
</dbReference>
<dbReference type="PROSITE" id="PS51755">
    <property type="entry name" value="OMPR_PHOB"/>
    <property type="match status" value="1"/>
</dbReference>